<dbReference type="EMBL" id="CAJJDN010000031">
    <property type="protein sequence ID" value="CAD8073893.1"/>
    <property type="molecule type" value="Genomic_DNA"/>
</dbReference>
<evidence type="ECO:0000313" key="2">
    <source>
        <dbReference type="Proteomes" id="UP000692954"/>
    </source>
</evidence>
<protein>
    <submittedName>
        <fullName evidence="1">Uncharacterized protein</fullName>
    </submittedName>
</protein>
<organism evidence="1 2">
    <name type="scientific">Paramecium sonneborni</name>
    <dbReference type="NCBI Taxonomy" id="65129"/>
    <lineage>
        <taxon>Eukaryota</taxon>
        <taxon>Sar</taxon>
        <taxon>Alveolata</taxon>
        <taxon>Ciliophora</taxon>
        <taxon>Intramacronucleata</taxon>
        <taxon>Oligohymenophorea</taxon>
        <taxon>Peniculida</taxon>
        <taxon>Parameciidae</taxon>
        <taxon>Paramecium</taxon>
    </lineage>
</organism>
<proteinExistence type="predicted"/>
<reference evidence="1" key="1">
    <citation type="submission" date="2021-01" db="EMBL/GenBank/DDBJ databases">
        <authorList>
            <consortium name="Genoscope - CEA"/>
            <person name="William W."/>
        </authorList>
    </citation>
    <scope>NUCLEOTIDE SEQUENCE</scope>
</reference>
<gene>
    <name evidence="1" type="ORF">PSON_ATCC_30995.1.T0310189</name>
</gene>
<dbReference type="AlphaFoldDB" id="A0A8S1M7M0"/>
<keyword evidence="2" id="KW-1185">Reference proteome</keyword>
<comment type="caution">
    <text evidence="1">The sequence shown here is derived from an EMBL/GenBank/DDBJ whole genome shotgun (WGS) entry which is preliminary data.</text>
</comment>
<dbReference type="Proteomes" id="UP000692954">
    <property type="component" value="Unassembled WGS sequence"/>
</dbReference>
<sequence>MQIDYAFLETLKKGIEVDLQKTLYMRDQSTPCQNLSLNKYVKTKSDITNKNQYQKMLQDNFIHIFMKTQHLNQYMNHKLMDYLYLQINPKS</sequence>
<name>A0A8S1M7M0_9CILI</name>
<accession>A0A8S1M7M0</accession>
<evidence type="ECO:0000313" key="1">
    <source>
        <dbReference type="EMBL" id="CAD8073893.1"/>
    </source>
</evidence>